<name>A0ABU5DYS2_9PROT</name>
<comment type="function">
    <text evidence="1 10 11">Catalyzes the conversion of D-ribulose 5-phosphate to formate and 3,4-dihydroxy-2-butanone 4-phosphate.</text>
</comment>
<dbReference type="Gene3D" id="3.90.870.10">
    <property type="entry name" value="DHBP synthase"/>
    <property type="match status" value="1"/>
</dbReference>
<feature type="binding site" evidence="10">
    <location>
        <position position="43"/>
    </location>
    <ligand>
        <name>D-ribulose 5-phosphate</name>
        <dbReference type="ChEBI" id="CHEBI:58121"/>
    </ligand>
</feature>
<evidence type="ECO:0000256" key="3">
    <source>
        <dbReference type="ARBA" id="ARBA00012153"/>
    </source>
</evidence>
<dbReference type="GO" id="GO:0008686">
    <property type="term" value="F:3,4-dihydroxy-2-butanone-4-phosphate synthase activity"/>
    <property type="evidence" value="ECO:0007669"/>
    <property type="project" value="UniProtKB-EC"/>
</dbReference>
<sequence>MSKHISQAELSRVEGRIQAAIEAMQSALPVIVLDDDDRENEADLIAAASNLTHDVMARMIRDCSGIVCLCLDAATVDRLELPMMATRNESRFGTPFTVSIEARHGVTTGVSAADRLTTVRAAIAPTAKASDIVSPGHMFPLRASPGGVLTRRGHTEGSVDLAQLAGLGSSAVLCELMTREGEMLRGRQAKAYGRRNGFPVLTIEDIVAYRQSLLAKAA</sequence>
<comment type="caution">
    <text evidence="12">The sequence shown here is derived from an EMBL/GenBank/DDBJ whole genome shotgun (WGS) entry which is preliminary data.</text>
</comment>
<keyword evidence="8 10" id="KW-0464">Manganese</keyword>
<proteinExistence type="inferred from homology"/>
<dbReference type="PANTHER" id="PTHR21327:SF38">
    <property type="entry name" value="3,4-DIHYDROXY-2-BUTANONE 4-PHOSPHATE SYNTHASE"/>
    <property type="match status" value="1"/>
</dbReference>
<evidence type="ECO:0000256" key="8">
    <source>
        <dbReference type="ARBA" id="ARBA00023211"/>
    </source>
</evidence>
<dbReference type="Pfam" id="PF00926">
    <property type="entry name" value="DHBP_synthase"/>
    <property type="match status" value="1"/>
</dbReference>
<feature type="site" description="Essential for catalytic activity" evidence="10">
    <location>
        <position position="175"/>
    </location>
</feature>
<evidence type="ECO:0000313" key="12">
    <source>
        <dbReference type="EMBL" id="MDY0872167.1"/>
    </source>
</evidence>
<evidence type="ECO:0000256" key="11">
    <source>
        <dbReference type="RuleBase" id="RU003843"/>
    </source>
</evidence>
<gene>
    <name evidence="10 12" type="primary">ribB</name>
    <name evidence="12" type="ORF">SMD31_09540</name>
</gene>
<keyword evidence="5 10" id="KW-0686">Riboflavin biosynthesis</keyword>
<evidence type="ECO:0000256" key="4">
    <source>
        <dbReference type="ARBA" id="ARBA00018836"/>
    </source>
</evidence>
<evidence type="ECO:0000256" key="7">
    <source>
        <dbReference type="ARBA" id="ARBA00022842"/>
    </source>
</evidence>
<feature type="site" description="Essential for catalytic activity" evidence="10">
    <location>
        <position position="137"/>
    </location>
</feature>
<reference evidence="12 13" key="1">
    <citation type="journal article" date="2013" name="Antonie Van Leeuwenhoek">
        <title>Dongia rigui sp. nov., isolated from freshwater of a large wetland in Korea.</title>
        <authorList>
            <person name="Baik K.S."/>
            <person name="Hwang Y.M."/>
            <person name="Choi J.S."/>
            <person name="Kwon J."/>
            <person name="Seong C.N."/>
        </authorList>
    </citation>
    <scope>NUCLEOTIDE SEQUENCE [LARGE SCALE GENOMIC DNA]</scope>
    <source>
        <strain evidence="12 13">04SU4-P</strain>
    </source>
</reference>
<evidence type="ECO:0000256" key="9">
    <source>
        <dbReference type="ARBA" id="ARBA00023239"/>
    </source>
</evidence>
<accession>A0ABU5DYS2</accession>
<dbReference type="InterPro" id="IPR017945">
    <property type="entry name" value="DHBP_synth_RibB-like_a/b_dom"/>
</dbReference>
<dbReference type="EC" id="4.1.99.12" evidence="3 10"/>
<evidence type="ECO:0000256" key="2">
    <source>
        <dbReference type="ARBA" id="ARBA00004904"/>
    </source>
</evidence>
<dbReference type="NCBIfam" id="TIGR00506">
    <property type="entry name" value="ribB"/>
    <property type="match status" value="1"/>
</dbReference>
<dbReference type="Proteomes" id="UP001271769">
    <property type="component" value="Unassembled WGS sequence"/>
</dbReference>
<comment type="catalytic activity">
    <reaction evidence="10 11">
        <text>D-ribulose 5-phosphate = (2S)-2-hydroxy-3-oxobutyl phosphate + formate + H(+)</text>
        <dbReference type="Rhea" id="RHEA:18457"/>
        <dbReference type="ChEBI" id="CHEBI:15378"/>
        <dbReference type="ChEBI" id="CHEBI:15740"/>
        <dbReference type="ChEBI" id="CHEBI:58121"/>
        <dbReference type="ChEBI" id="CHEBI:58830"/>
        <dbReference type="EC" id="4.1.99.12"/>
    </reaction>
</comment>
<keyword evidence="9 10" id="KW-0456">Lyase</keyword>
<comment type="similarity">
    <text evidence="10 11">Belongs to the DHBP synthase family.</text>
</comment>
<evidence type="ECO:0000313" key="13">
    <source>
        <dbReference type="Proteomes" id="UP001271769"/>
    </source>
</evidence>
<evidence type="ECO:0000256" key="5">
    <source>
        <dbReference type="ARBA" id="ARBA00022619"/>
    </source>
</evidence>
<keyword evidence="7 10" id="KW-0460">Magnesium</keyword>
<feature type="binding site" evidence="10">
    <location>
        <begin position="38"/>
        <end position="39"/>
    </location>
    <ligand>
        <name>D-ribulose 5-phosphate</name>
        <dbReference type="ChEBI" id="CHEBI:58121"/>
    </ligand>
</feature>
<dbReference type="InterPro" id="IPR000422">
    <property type="entry name" value="DHBP_synthase_RibB"/>
</dbReference>
<comment type="subunit">
    <text evidence="10 11">Homodimer.</text>
</comment>
<keyword evidence="13" id="KW-1185">Reference proteome</keyword>
<feature type="binding site" evidence="10">
    <location>
        <position position="39"/>
    </location>
    <ligand>
        <name>Mg(2+)</name>
        <dbReference type="ChEBI" id="CHEBI:18420"/>
        <label>2</label>
    </ligand>
</feature>
<protein>
    <recommendedName>
        <fullName evidence="4 10">3,4-dihydroxy-2-butanone 4-phosphate synthase</fullName>
        <shortName evidence="10 11">DHBP synthase</shortName>
        <ecNumber evidence="3 10">4.1.99.12</ecNumber>
    </recommendedName>
</protein>
<evidence type="ECO:0000256" key="6">
    <source>
        <dbReference type="ARBA" id="ARBA00022723"/>
    </source>
</evidence>
<feature type="binding site" evidence="10">
    <location>
        <position position="39"/>
    </location>
    <ligand>
        <name>Mg(2+)</name>
        <dbReference type="ChEBI" id="CHEBI:18420"/>
        <label>1</label>
    </ligand>
</feature>
<comment type="pathway">
    <text evidence="2 10 11">Cofactor biosynthesis; riboflavin biosynthesis; 2-hydroxy-3-oxobutyl phosphate from D-ribulose 5-phosphate: step 1/1.</text>
</comment>
<dbReference type="SUPFAM" id="SSF55821">
    <property type="entry name" value="YrdC/RibB"/>
    <property type="match status" value="1"/>
</dbReference>
<dbReference type="EMBL" id="JAXCLX010000001">
    <property type="protein sequence ID" value="MDY0872167.1"/>
    <property type="molecule type" value="Genomic_DNA"/>
</dbReference>
<keyword evidence="6 10" id="KW-0479">Metal-binding</keyword>
<evidence type="ECO:0000256" key="1">
    <source>
        <dbReference type="ARBA" id="ARBA00002284"/>
    </source>
</evidence>
<comment type="cofactor">
    <cofactor evidence="10 11">
        <name>Mg(2+)</name>
        <dbReference type="ChEBI" id="CHEBI:18420"/>
    </cofactor>
    <cofactor evidence="10 11">
        <name>Mn(2+)</name>
        <dbReference type="ChEBI" id="CHEBI:29035"/>
    </cofactor>
    <text evidence="10 11">Binds 2 divalent metal cations per subunit. Magnesium or manganese.</text>
</comment>
<feature type="binding site" evidence="10">
    <location>
        <position position="154"/>
    </location>
    <ligand>
        <name>Mg(2+)</name>
        <dbReference type="ChEBI" id="CHEBI:18420"/>
        <label>2</label>
    </ligand>
</feature>
<feature type="binding site" evidence="10">
    <location>
        <begin position="151"/>
        <end position="155"/>
    </location>
    <ligand>
        <name>D-ribulose 5-phosphate</name>
        <dbReference type="ChEBI" id="CHEBI:58121"/>
    </ligand>
</feature>
<evidence type="ECO:0000256" key="10">
    <source>
        <dbReference type="HAMAP-Rule" id="MF_00180"/>
    </source>
</evidence>
<dbReference type="PANTHER" id="PTHR21327">
    <property type="entry name" value="GTP CYCLOHYDROLASE II-RELATED"/>
    <property type="match status" value="1"/>
</dbReference>
<dbReference type="HAMAP" id="MF_00180">
    <property type="entry name" value="RibB"/>
    <property type="match status" value="1"/>
</dbReference>
<dbReference type="RefSeq" id="WP_320500584.1">
    <property type="nucleotide sequence ID" value="NZ_JAXCLX010000001.1"/>
</dbReference>
<organism evidence="12 13">
    <name type="scientific">Dongia rigui</name>
    <dbReference type="NCBI Taxonomy" id="940149"/>
    <lineage>
        <taxon>Bacteria</taxon>
        <taxon>Pseudomonadati</taxon>
        <taxon>Pseudomonadota</taxon>
        <taxon>Alphaproteobacteria</taxon>
        <taxon>Rhodospirillales</taxon>
        <taxon>Dongiaceae</taxon>
        <taxon>Dongia</taxon>
    </lineage>
</organism>